<dbReference type="InterPro" id="IPR008023">
    <property type="entry name" value="DUF748"/>
</dbReference>
<gene>
    <name evidence="2" type="ORF">soil367_05585</name>
</gene>
<accession>A0A4P7XFR1</accession>
<dbReference type="Pfam" id="PF05359">
    <property type="entry name" value="DUF748"/>
    <property type="match status" value="1"/>
</dbReference>
<protein>
    <submittedName>
        <fullName evidence="2">DUF748 domain-containing protein</fullName>
    </submittedName>
</protein>
<dbReference type="KEGG" id="hmi:soil367_05585"/>
<dbReference type="Proteomes" id="UP000298049">
    <property type="component" value="Chromosome"/>
</dbReference>
<sequence length="390" mass="43817">MEMRSLEMHHKKRKVFWILGVVVVLLVIVRVALPSYLQRYVNQTLASAEGYSGQVGDIDLAIWRGAYVINDVEINKASGDVYAPFFSAEEIDLSILMPALFRGHLVGEILLQHPTLNIVITEDPEKADEETVPESFEQTGEPASWQQILTELFPLRFDLVELRQGEIHYRKPDSDPRIDLYLTNLDAELVNFTNSRELSESMVATLTATADVMRNGSLDFTLEMDPYKEPPYFDFKGKLLNLEMTSIDDFIRVHTPIDLEAGSLDLVVELAARAGRLTGYIKPLLRNVEVFDWDEDVEEQGDNVLRIAWEGVVGGITELFENQPRDQVATRIPVDGDLSGPQPELFTSIINILRNAFVNAFEADLDGDVQPPEPRSGSDPQPEGETETGQ</sequence>
<proteinExistence type="predicted"/>
<evidence type="ECO:0000256" key="1">
    <source>
        <dbReference type="SAM" id="MobiDB-lite"/>
    </source>
</evidence>
<evidence type="ECO:0000313" key="2">
    <source>
        <dbReference type="EMBL" id="QCF25443.1"/>
    </source>
</evidence>
<evidence type="ECO:0000313" key="3">
    <source>
        <dbReference type="Proteomes" id="UP000298049"/>
    </source>
</evidence>
<organism evidence="2 3">
    <name type="scientific">Hydrocarboniclastica marina</name>
    <dbReference type="NCBI Taxonomy" id="2259620"/>
    <lineage>
        <taxon>Bacteria</taxon>
        <taxon>Pseudomonadati</taxon>
        <taxon>Pseudomonadota</taxon>
        <taxon>Gammaproteobacteria</taxon>
        <taxon>Alteromonadales</taxon>
        <taxon>Alteromonadaceae</taxon>
        <taxon>Hydrocarboniclastica</taxon>
    </lineage>
</organism>
<name>A0A4P7XFR1_9ALTE</name>
<feature type="region of interest" description="Disordered" evidence="1">
    <location>
        <begin position="365"/>
        <end position="390"/>
    </location>
</feature>
<dbReference type="EMBL" id="CP031093">
    <property type="protein sequence ID" value="QCF25443.1"/>
    <property type="molecule type" value="Genomic_DNA"/>
</dbReference>
<dbReference type="AlphaFoldDB" id="A0A4P7XFR1"/>
<reference evidence="2 3" key="1">
    <citation type="submission" date="2018-07" db="EMBL/GenBank/DDBJ databases">
        <title>Marsedoiliclastica nanhaica gen. nov. sp. nov., a novel marine hydrocarbonoclastic bacterium isolated from an in-situ enriched hydrocarbon-degrading consortium in deep-sea sediment.</title>
        <authorList>
            <person name="Dong C."/>
            <person name="Ma T."/>
            <person name="Liu R."/>
            <person name="Shao Z."/>
        </authorList>
    </citation>
    <scope>NUCLEOTIDE SEQUENCE [LARGE SCALE GENOMIC DNA]</scope>
    <source>
        <strain evidence="3">soil36-7</strain>
    </source>
</reference>
<dbReference type="OrthoDB" id="9771783at2"/>
<keyword evidence="3" id="KW-1185">Reference proteome</keyword>